<dbReference type="GO" id="GO:0015189">
    <property type="term" value="F:L-lysine transmembrane transporter activity"/>
    <property type="evidence" value="ECO:0007669"/>
    <property type="project" value="TreeGrafter"/>
</dbReference>
<feature type="transmembrane region" description="Helical" evidence="6">
    <location>
        <begin position="108"/>
        <end position="132"/>
    </location>
</feature>
<feature type="domain" description="Amino acid permease/ SLC12A" evidence="7">
    <location>
        <begin position="157"/>
        <end position="258"/>
    </location>
</feature>
<gene>
    <name evidence="9" type="ORF">POTOM_000584</name>
</gene>
<evidence type="ECO:0000313" key="10">
    <source>
        <dbReference type="Proteomes" id="UP000886885"/>
    </source>
</evidence>
<evidence type="ECO:0000256" key="1">
    <source>
        <dbReference type="ARBA" id="ARBA00004141"/>
    </source>
</evidence>
<comment type="subcellular location">
    <subcellularLocation>
        <location evidence="1">Membrane</location>
        <topology evidence="1">Multi-pass membrane protein</topology>
    </subcellularLocation>
</comment>
<dbReference type="EMBL" id="JAAWWB010000001">
    <property type="protein sequence ID" value="KAG6791463.1"/>
    <property type="molecule type" value="Genomic_DNA"/>
</dbReference>
<protein>
    <submittedName>
        <fullName evidence="9">Uncharacterized protein</fullName>
    </submittedName>
</protein>
<comment type="similarity">
    <text evidence="2">Belongs to the amino acid-polyamine-organocation (APC) superfamily. Cationic amino acid transporter (CAT) (TC 2.A.3.3) family.</text>
</comment>
<evidence type="ECO:0000256" key="2">
    <source>
        <dbReference type="ARBA" id="ARBA00008572"/>
    </source>
</evidence>
<organism evidence="9 10">
    <name type="scientific">Populus tomentosa</name>
    <name type="common">Chinese white poplar</name>
    <dbReference type="NCBI Taxonomy" id="118781"/>
    <lineage>
        <taxon>Eukaryota</taxon>
        <taxon>Viridiplantae</taxon>
        <taxon>Streptophyta</taxon>
        <taxon>Embryophyta</taxon>
        <taxon>Tracheophyta</taxon>
        <taxon>Spermatophyta</taxon>
        <taxon>Magnoliopsida</taxon>
        <taxon>eudicotyledons</taxon>
        <taxon>Gunneridae</taxon>
        <taxon>Pentapetalae</taxon>
        <taxon>rosids</taxon>
        <taxon>fabids</taxon>
        <taxon>Malpighiales</taxon>
        <taxon>Salicaceae</taxon>
        <taxon>Saliceae</taxon>
        <taxon>Populus</taxon>
    </lineage>
</organism>
<evidence type="ECO:0000259" key="8">
    <source>
        <dbReference type="Pfam" id="PF13906"/>
    </source>
</evidence>
<keyword evidence="10" id="KW-1185">Reference proteome</keyword>
<feature type="transmembrane region" description="Helical" evidence="6">
    <location>
        <begin position="77"/>
        <end position="101"/>
    </location>
</feature>
<dbReference type="PANTHER" id="PTHR43243">
    <property type="entry name" value="INNER MEMBRANE TRANSPORTER YGJI-RELATED"/>
    <property type="match status" value="1"/>
</dbReference>
<dbReference type="Proteomes" id="UP000886885">
    <property type="component" value="Chromosome 1A"/>
</dbReference>
<reference evidence="9" key="1">
    <citation type="journal article" date="2020" name="bioRxiv">
        <title>Hybrid origin of Populus tomentosa Carr. identified through genome sequencing and phylogenomic analysis.</title>
        <authorList>
            <person name="An X."/>
            <person name="Gao K."/>
            <person name="Chen Z."/>
            <person name="Li J."/>
            <person name="Yang X."/>
            <person name="Yang X."/>
            <person name="Zhou J."/>
            <person name="Guo T."/>
            <person name="Zhao T."/>
            <person name="Huang S."/>
            <person name="Miao D."/>
            <person name="Khan W.U."/>
            <person name="Rao P."/>
            <person name="Ye M."/>
            <person name="Lei B."/>
            <person name="Liao W."/>
            <person name="Wang J."/>
            <person name="Ji L."/>
            <person name="Li Y."/>
            <person name="Guo B."/>
            <person name="Mustafa N.S."/>
            <person name="Li S."/>
            <person name="Yun Q."/>
            <person name="Keller S.R."/>
            <person name="Mao J."/>
            <person name="Zhang R."/>
            <person name="Strauss S.H."/>
        </authorList>
    </citation>
    <scope>NUCLEOTIDE SEQUENCE</scope>
    <source>
        <strain evidence="9">GM15</strain>
        <tissue evidence="9">Leaf</tissue>
    </source>
</reference>
<keyword evidence="5 6" id="KW-0472">Membrane</keyword>
<evidence type="ECO:0000256" key="4">
    <source>
        <dbReference type="ARBA" id="ARBA00022989"/>
    </source>
</evidence>
<feature type="transmembrane region" description="Helical" evidence="6">
    <location>
        <begin position="326"/>
        <end position="345"/>
    </location>
</feature>
<evidence type="ECO:0000259" key="7">
    <source>
        <dbReference type="Pfam" id="PF00324"/>
    </source>
</evidence>
<dbReference type="InterPro" id="IPR029485">
    <property type="entry name" value="CAT_C"/>
</dbReference>
<dbReference type="PANTHER" id="PTHR43243:SF22">
    <property type="entry name" value="CATIONIC AMINO ACID TRANSPORTER 5"/>
    <property type="match status" value="1"/>
</dbReference>
<dbReference type="GO" id="GO:0005313">
    <property type="term" value="F:L-glutamate transmembrane transporter activity"/>
    <property type="evidence" value="ECO:0007669"/>
    <property type="project" value="TreeGrafter"/>
</dbReference>
<dbReference type="GO" id="GO:0005886">
    <property type="term" value="C:plasma membrane"/>
    <property type="evidence" value="ECO:0007669"/>
    <property type="project" value="TreeGrafter"/>
</dbReference>
<feature type="transmembrane region" description="Helical" evidence="6">
    <location>
        <begin position="48"/>
        <end position="71"/>
    </location>
</feature>
<evidence type="ECO:0000256" key="6">
    <source>
        <dbReference type="SAM" id="Phobius"/>
    </source>
</evidence>
<proteinExistence type="inferred from homology"/>
<keyword evidence="3 6" id="KW-0812">Transmembrane</keyword>
<dbReference type="InterPro" id="IPR004841">
    <property type="entry name" value="AA-permease/SLC12A_dom"/>
</dbReference>
<keyword evidence="4 6" id="KW-1133">Transmembrane helix</keyword>
<feature type="transmembrane region" description="Helical" evidence="6">
    <location>
        <begin position="233"/>
        <end position="254"/>
    </location>
</feature>
<feature type="transmembrane region" description="Helical" evidence="6">
    <location>
        <begin position="372"/>
        <end position="392"/>
    </location>
</feature>
<evidence type="ECO:0000313" key="9">
    <source>
        <dbReference type="EMBL" id="KAG6791463.1"/>
    </source>
</evidence>
<feature type="domain" description="Cationic amino acid transporter C-terminal" evidence="8">
    <location>
        <begin position="295"/>
        <end position="343"/>
    </location>
</feature>
<feature type="transmembrane region" description="Helical" evidence="6">
    <location>
        <begin position="209"/>
        <end position="227"/>
    </location>
</feature>
<feature type="transmembrane region" description="Helical" evidence="6">
    <location>
        <begin position="170"/>
        <end position="189"/>
    </location>
</feature>
<dbReference type="Pfam" id="PF13906">
    <property type="entry name" value="AA_permease_C"/>
    <property type="match status" value="1"/>
</dbReference>
<sequence length="414" mass="46029">MTHENIVMGSMGEIGAALSQTCFQFKDNLISCSDDANEIAERSFRKRLVFFAPTGQEACIHAGAAIVLSYFAPEVSAMFSVFCYTEFAVEITVAGGSFAYLRIELGDSVAFITAGNILLESILGSAAVARAWTSYFTSLLDSPSNSLRIHSNLAEDCKFAHANTSNLKPFLPFGVKGIFQAAAIVYFAYGGFDNIATMAEETRNPSRDIQLGVLGSMPIVTVIYMALSPRMNWARYLVALGALKGMTTILLILCQRNQNTNKPLEVGLLPANHYYFVHGNFCLQRIESQCESQRFGVPLVPWLPSLSNAINIFLMGSLGAKAFERFGICAMVMLIYHVFFGLHTYDMAHLHHKPGSTEEIMKMRLQEKELKIIFFILKLPNQILCKTIIFILNKVRITEQSNIYAELFQTQPVK</sequence>
<dbReference type="Pfam" id="PF00324">
    <property type="entry name" value="AA_permease"/>
    <property type="match status" value="1"/>
</dbReference>
<dbReference type="AlphaFoldDB" id="A0A8X8IWS3"/>
<accession>A0A8X8IWS3</accession>
<evidence type="ECO:0000256" key="5">
    <source>
        <dbReference type="ARBA" id="ARBA00023136"/>
    </source>
</evidence>
<evidence type="ECO:0000256" key="3">
    <source>
        <dbReference type="ARBA" id="ARBA00022692"/>
    </source>
</evidence>
<comment type="caution">
    <text evidence="9">The sequence shown here is derived from an EMBL/GenBank/DDBJ whole genome shotgun (WGS) entry which is preliminary data.</text>
</comment>
<name>A0A8X8IWS3_POPTO</name>
<dbReference type="OrthoDB" id="3900342at2759"/>